<name>A0ABN9WKW7_9DINO</name>
<evidence type="ECO:0000313" key="1">
    <source>
        <dbReference type="EMBL" id="CAK0885636.1"/>
    </source>
</evidence>
<reference evidence="1" key="1">
    <citation type="submission" date="2023-10" db="EMBL/GenBank/DDBJ databases">
        <authorList>
            <person name="Chen Y."/>
            <person name="Shah S."/>
            <person name="Dougan E. K."/>
            <person name="Thang M."/>
            <person name="Chan C."/>
        </authorList>
    </citation>
    <scope>NUCLEOTIDE SEQUENCE [LARGE SCALE GENOMIC DNA]</scope>
</reference>
<organism evidence="1 2">
    <name type="scientific">Prorocentrum cordatum</name>
    <dbReference type="NCBI Taxonomy" id="2364126"/>
    <lineage>
        <taxon>Eukaryota</taxon>
        <taxon>Sar</taxon>
        <taxon>Alveolata</taxon>
        <taxon>Dinophyceae</taxon>
        <taxon>Prorocentrales</taxon>
        <taxon>Prorocentraceae</taxon>
        <taxon>Prorocentrum</taxon>
    </lineage>
</organism>
<feature type="non-terminal residue" evidence="1">
    <location>
        <position position="1"/>
    </location>
</feature>
<sequence length="104" mass="10666">ADAQADLQTVTTNTMTMLESDNNLQQAMAALIQQAAGGVATASAAAQALATATTAAAAMQSADGSAPPPPQAKPIRIPKELDEALSKLHPEMETYVQWFTPTGA</sequence>
<keyword evidence="2" id="KW-1185">Reference proteome</keyword>
<evidence type="ECO:0000313" key="2">
    <source>
        <dbReference type="Proteomes" id="UP001189429"/>
    </source>
</evidence>
<proteinExistence type="predicted"/>
<accession>A0ABN9WKW7</accession>
<gene>
    <name evidence="1" type="ORF">PCOR1329_LOCUS67198</name>
</gene>
<dbReference type="Proteomes" id="UP001189429">
    <property type="component" value="Unassembled WGS sequence"/>
</dbReference>
<dbReference type="EMBL" id="CAUYUJ010018696">
    <property type="protein sequence ID" value="CAK0885636.1"/>
    <property type="molecule type" value="Genomic_DNA"/>
</dbReference>
<protein>
    <submittedName>
        <fullName evidence="1">Uncharacterized protein</fullName>
    </submittedName>
</protein>
<comment type="caution">
    <text evidence="1">The sequence shown here is derived from an EMBL/GenBank/DDBJ whole genome shotgun (WGS) entry which is preliminary data.</text>
</comment>